<keyword evidence="2" id="KW-1185">Reference proteome</keyword>
<comment type="caution">
    <text evidence="1">The sequence shown here is derived from an EMBL/GenBank/DDBJ whole genome shotgun (WGS) entry which is preliminary data.</text>
</comment>
<dbReference type="EMBL" id="CM047899">
    <property type="protein sequence ID" value="KAJ0102191.1"/>
    <property type="molecule type" value="Genomic_DNA"/>
</dbReference>
<organism evidence="1 2">
    <name type="scientific">Pistacia atlantica</name>
    <dbReference type="NCBI Taxonomy" id="434234"/>
    <lineage>
        <taxon>Eukaryota</taxon>
        <taxon>Viridiplantae</taxon>
        <taxon>Streptophyta</taxon>
        <taxon>Embryophyta</taxon>
        <taxon>Tracheophyta</taxon>
        <taxon>Spermatophyta</taxon>
        <taxon>Magnoliopsida</taxon>
        <taxon>eudicotyledons</taxon>
        <taxon>Gunneridae</taxon>
        <taxon>Pentapetalae</taxon>
        <taxon>rosids</taxon>
        <taxon>malvids</taxon>
        <taxon>Sapindales</taxon>
        <taxon>Anacardiaceae</taxon>
        <taxon>Pistacia</taxon>
    </lineage>
</organism>
<name>A0ACC1BT20_9ROSI</name>
<gene>
    <name evidence="1" type="ORF">Patl1_05120</name>
</gene>
<sequence>MGALIKISVQGQVRMFQDHL</sequence>
<dbReference type="Proteomes" id="UP001164250">
    <property type="component" value="Chromosome 3"/>
</dbReference>
<evidence type="ECO:0000313" key="1">
    <source>
        <dbReference type="EMBL" id="KAJ0102191.1"/>
    </source>
</evidence>
<reference evidence="2" key="1">
    <citation type="journal article" date="2023" name="G3 (Bethesda)">
        <title>Genome assembly and association tests identify interacting loci associated with vigor, precocity, and sex in interspecific pistachio rootstocks.</title>
        <authorList>
            <person name="Palmer W."/>
            <person name="Jacygrad E."/>
            <person name="Sagayaradj S."/>
            <person name="Cavanaugh K."/>
            <person name="Han R."/>
            <person name="Bertier L."/>
            <person name="Beede B."/>
            <person name="Kafkas S."/>
            <person name="Golino D."/>
            <person name="Preece J."/>
            <person name="Michelmore R."/>
        </authorList>
    </citation>
    <scope>NUCLEOTIDE SEQUENCE [LARGE SCALE GENOMIC DNA]</scope>
</reference>
<evidence type="ECO:0000313" key="2">
    <source>
        <dbReference type="Proteomes" id="UP001164250"/>
    </source>
</evidence>
<proteinExistence type="predicted"/>
<protein>
    <submittedName>
        <fullName evidence="1">Uncharacterized protein</fullName>
    </submittedName>
</protein>
<accession>A0ACC1BT20</accession>